<protein>
    <submittedName>
        <fullName evidence="2">Uncharacterized protein</fullName>
    </submittedName>
</protein>
<accession>A0A1V6SMQ2</accession>
<organism evidence="2 3">
    <name type="scientific">Penicillium steckii</name>
    <dbReference type="NCBI Taxonomy" id="303698"/>
    <lineage>
        <taxon>Eukaryota</taxon>
        <taxon>Fungi</taxon>
        <taxon>Dikarya</taxon>
        <taxon>Ascomycota</taxon>
        <taxon>Pezizomycotina</taxon>
        <taxon>Eurotiomycetes</taxon>
        <taxon>Eurotiomycetidae</taxon>
        <taxon>Eurotiales</taxon>
        <taxon>Aspergillaceae</taxon>
        <taxon>Penicillium</taxon>
    </lineage>
</organism>
<evidence type="ECO:0000256" key="1">
    <source>
        <dbReference type="SAM" id="MobiDB-lite"/>
    </source>
</evidence>
<name>A0A1V6SMQ2_9EURO</name>
<dbReference type="AlphaFoldDB" id="A0A1V6SMQ2"/>
<evidence type="ECO:0000313" key="3">
    <source>
        <dbReference type="Proteomes" id="UP000191285"/>
    </source>
</evidence>
<dbReference type="EMBL" id="MLKD01000031">
    <property type="protein sequence ID" value="OQE14944.1"/>
    <property type="molecule type" value="Genomic_DNA"/>
</dbReference>
<comment type="caution">
    <text evidence="2">The sequence shown here is derived from an EMBL/GenBank/DDBJ whole genome shotgun (WGS) entry which is preliminary data.</text>
</comment>
<feature type="region of interest" description="Disordered" evidence="1">
    <location>
        <begin position="51"/>
        <end position="76"/>
    </location>
</feature>
<evidence type="ECO:0000313" key="2">
    <source>
        <dbReference type="EMBL" id="OQE14944.1"/>
    </source>
</evidence>
<sequence>MKYPAANRSPAPSIITRLTVLLYTSPNYVDSAGVIDFCEFWTQMAVNSVQGRRRTPASRRNLTGFPASAQRTRDSRSRENVKQALLHSVWTILAQLRDRENVNMRLRSVIAGLNVQLYEVKKLMEKPAHQLDRLGS</sequence>
<keyword evidence="3" id="KW-1185">Reference proteome</keyword>
<dbReference type="Proteomes" id="UP000191285">
    <property type="component" value="Unassembled WGS sequence"/>
</dbReference>
<reference evidence="3" key="1">
    <citation type="journal article" date="2017" name="Nat. Microbiol.">
        <title>Global analysis of biosynthetic gene clusters reveals vast potential of secondary metabolite production in Penicillium species.</title>
        <authorList>
            <person name="Nielsen J.C."/>
            <person name="Grijseels S."/>
            <person name="Prigent S."/>
            <person name="Ji B."/>
            <person name="Dainat J."/>
            <person name="Nielsen K.F."/>
            <person name="Frisvad J.C."/>
            <person name="Workman M."/>
            <person name="Nielsen J."/>
        </authorList>
    </citation>
    <scope>NUCLEOTIDE SEQUENCE [LARGE SCALE GENOMIC DNA]</scope>
    <source>
        <strain evidence="3">IBT 24891</strain>
    </source>
</reference>
<gene>
    <name evidence="2" type="ORF">PENSTE_c031G10026</name>
</gene>
<proteinExistence type="predicted"/>